<gene>
    <name evidence="2" type="ORF">GCM10022409_13740</name>
</gene>
<reference evidence="3" key="1">
    <citation type="journal article" date="2019" name="Int. J. Syst. Evol. Microbiol.">
        <title>The Global Catalogue of Microorganisms (GCM) 10K type strain sequencing project: providing services to taxonomists for standard genome sequencing and annotation.</title>
        <authorList>
            <consortium name="The Broad Institute Genomics Platform"/>
            <consortium name="The Broad Institute Genome Sequencing Center for Infectious Disease"/>
            <person name="Wu L."/>
            <person name="Ma J."/>
        </authorList>
    </citation>
    <scope>NUCLEOTIDE SEQUENCE [LARGE SCALE GENOMIC DNA]</scope>
    <source>
        <strain evidence="3">JCM 17225</strain>
    </source>
</reference>
<proteinExistence type="predicted"/>
<keyword evidence="1" id="KW-0472">Membrane</keyword>
<feature type="transmembrane region" description="Helical" evidence="1">
    <location>
        <begin position="41"/>
        <end position="59"/>
    </location>
</feature>
<dbReference type="RefSeq" id="WP_345052033.1">
    <property type="nucleotide sequence ID" value="NZ_BAABDK010000011.1"/>
</dbReference>
<evidence type="ECO:0000313" key="2">
    <source>
        <dbReference type="EMBL" id="GAA4030779.1"/>
    </source>
</evidence>
<keyword evidence="1" id="KW-1133">Transmembrane helix</keyword>
<evidence type="ECO:0000313" key="3">
    <source>
        <dbReference type="Proteomes" id="UP001501469"/>
    </source>
</evidence>
<dbReference type="Proteomes" id="UP001501469">
    <property type="component" value="Unassembled WGS sequence"/>
</dbReference>
<keyword evidence="1" id="KW-0812">Transmembrane</keyword>
<protein>
    <submittedName>
        <fullName evidence="2">Uncharacterized protein</fullName>
    </submittedName>
</protein>
<accession>A0ABP7TSW7</accession>
<dbReference type="EMBL" id="BAABDK010000011">
    <property type="protein sequence ID" value="GAA4030779.1"/>
    <property type="molecule type" value="Genomic_DNA"/>
</dbReference>
<name>A0ABP7TSW7_9BACT</name>
<keyword evidence="3" id="KW-1185">Reference proteome</keyword>
<comment type="caution">
    <text evidence="2">The sequence shown here is derived from an EMBL/GenBank/DDBJ whole genome shotgun (WGS) entry which is preliminary data.</text>
</comment>
<evidence type="ECO:0000256" key="1">
    <source>
        <dbReference type="SAM" id="Phobius"/>
    </source>
</evidence>
<sequence length="76" mass="9042">MTNLPTFVDRLIHLAYWYCTDFMVNLAARWHISYNEANTRILLLLIPGLTGLLLVARLLQWRQLRQLRRPSHPISR</sequence>
<organism evidence="2 3">
    <name type="scientific">Hymenobacter glaciei</name>
    <dbReference type="NCBI Taxonomy" id="877209"/>
    <lineage>
        <taxon>Bacteria</taxon>
        <taxon>Pseudomonadati</taxon>
        <taxon>Bacteroidota</taxon>
        <taxon>Cytophagia</taxon>
        <taxon>Cytophagales</taxon>
        <taxon>Hymenobacteraceae</taxon>
        <taxon>Hymenobacter</taxon>
    </lineage>
</organism>